<dbReference type="EMBL" id="HAEF01015157">
    <property type="protein sequence ID" value="SBR56316.1"/>
    <property type="molecule type" value="Transcribed_RNA"/>
</dbReference>
<feature type="region of interest" description="Disordered" evidence="1">
    <location>
        <begin position="74"/>
        <end position="100"/>
    </location>
</feature>
<feature type="non-terminal residue" evidence="2">
    <location>
        <position position="1"/>
    </location>
</feature>
<dbReference type="AlphaFoldDB" id="A0A1A8MIC1"/>
<feature type="compositionally biased region" description="Pro residues" evidence="1">
    <location>
        <begin position="76"/>
        <end position="100"/>
    </location>
</feature>
<organism evidence="2">
    <name type="scientific">Nothobranchius pienaari</name>
    <dbReference type="NCBI Taxonomy" id="704102"/>
    <lineage>
        <taxon>Eukaryota</taxon>
        <taxon>Metazoa</taxon>
        <taxon>Chordata</taxon>
        <taxon>Craniata</taxon>
        <taxon>Vertebrata</taxon>
        <taxon>Euteleostomi</taxon>
        <taxon>Actinopterygii</taxon>
        <taxon>Neopterygii</taxon>
        <taxon>Teleostei</taxon>
        <taxon>Neoteleostei</taxon>
        <taxon>Acanthomorphata</taxon>
        <taxon>Ovalentaria</taxon>
        <taxon>Atherinomorphae</taxon>
        <taxon>Cyprinodontiformes</taxon>
        <taxon>Nothobranchiidae</taxon>
        <taxon>Nothobranchius</taxon>
    </lineage>
</organism>
<sequence>TPFTKPSVSVCLQKRELQLHMVSSQRVCYLRWMENTARRRMIATVSAYQDSPPLLHRTPESFCHLHPSILTDPLSPNAPPPFLDPPSPWIHPGSLPSPLP</sequence>
<feature type="non-terminal residue" evidence="2">
    <location>
        <position position="100"/>
    </location>
</feature>
<evidence type="ECO:0000256" key="1">
    <source>
        <dbReference type="SAM" id="MobiDB-lite"/>
    </source>
</evidence>
<protein>
    <submittedName>
        <fullName evidence="2">Uncharacterized protein</fullName>
    </submittedName>
</protein>
<reference evidence="2" key="1">
    <citation type="submission" date="2016-05" db="EMBL/GenBank/DDBJ databases">
        <authorList>
            <person name="Lavstsen T."/>
            <person name="Jespersen J.S."/>
        </authorList>
    </citation>
    <scope>NUCLEOTIDE SEQUENCE</scope>
    <source>
        <tissue evidence="2">Brain</tissue>
    </source>
</reference>
<name>A0A1A8MIC1_9TELE</name>
<evidence type="ECO:0000313" key="2">
    <source>
        <dbReference type="EMBL" id="SBR56316.1"/>
    </source>
</evidence>
<gene>
    <name evidence="2" type="primary">Nfu_g_1_016973</name>
</gene>
<reference evidence="2" key="2">
    <citation type="submission" date="2016-06" db="EMBL/GenBank/DDBJ databases">
        <title>The genome of a short-lived fish provides insights into sex chromosome evolution and the genetic control of aging.</title>
        <authorList>
            <person name="Reichwald K."/>
            <person name="Felder M."/>
            <person name="Petzold A."/>
            <person name="Koch P."/>
            <person name="Groth M."/>
            <person name="Platzer M."/>
        </authorList>
    </citation>
    <scope>NUCLEOTIDE SEQUENCE</scope>
    <source>
        <tissue evidence="2">Brain</tissue>
    </source>
</reference>
<proteinExistence type="predicted"/>
<accession>A0A1A8MIC1</accession>